<evidence type="ECO:0000313" key="2">
    <source>
        <dbReference type="EMBL" id="EWC93687.1"/>
    </source>
</evidence>
<feature type="compositionally biased region" description="Low complexity" evidence="1">
    <location>
        <begin position="46"/>
        <end position="68"/>
    </location>
</feature>
<organism evidence="2 3">
    <name type="scientific">Porphyromonas catoniae ATCC 51270</name>
    <dbReference type="NCBI Taxonomy" id="887901"/>
    <lineage>
        <taxon>Bacteria</taxon>
        <taxon>Pseudomonadati</taxon>
        <taxon>Bacteroidota</taxon>
        <taxon>Bacteroidia</taxon>
        <taxon>Bacteroidales</taxon>
        <taxon>Porphyromonadaceae</taxon>
        <taxon>Porphyromonas</taxon>
    </lineage>
</organism>
<dbReference type="RefSeq" id="WP_044167595.1">
    <property type="nucleotide sequence ID" value="NZ_JDFF01000001.1"/>
</dbReference>
<name>Z4WXX5_9PORP</name>
<dbReference type="Proteomes" id="UP000023482">
    <property type="component" value="Unassembled WGS sequence"/>
</dbReference>
<keyword evidence="3" id="KW-1185">Reference proteome</keyword>
<sequence length="97" mass="11241">MKGFIIFLLILWVLWFFRARIQVWLLSHILRRVQERMGGDGAGDYSRQQRTSSRGSSRGSSAGSASQQKQELDDIEARKFERAASDEYVDFEELPKE</sequence>
<accession>Z4WXX5</accession>
<comment type="caution">
    <text evidence="2">The sequence shown here is derived from an EMBL/GenBank/DDBJ whole genome shotgun (WGS) entry which is preliminary data.</text>
</comment>
<reference evidence="2 3" key="1">
    <citation type="submission" date="2014-01" db="EMBL/GenBank/DDBJ databases">
        <authorList>
            <person name="Durkin A.S."/>
            <person name="McCorrison J."/>
            <person name="Torralba M."/>
            <person name="Gillis M."/>
            <person name="Haft D.H."/>
            <person name="Methe B."/>
            <person name="Sutton G."/>
            <person name="Nelson K.E."/>
        </authorList>
    </citation>
    <scope>NUCLEOTIDE SEQUENCE [LARGE SCALE GENOMIC DNA]</scope>
    <source>
        <strain evidence="2 3">ATCC 51270</strain>
    </source>
</reference>
<evidence type="ECO:0000313" key="3">
    <source>
        <dbReference type="Proteomes" id="UP000023482"/>
    </source>
</evidence>
<proteinExistence type="predicted"/>
<evidence type="ECO:0008006" key="4">
    <source>
        <dbReference type="Google" id="ProtNLM"/>
    </source>
</evidence>
<dbReference type="InterPro" id="IPR032272">
    <property type="entry name" value="DUF4834"/>
</dbReference>
<dbReference type="PATRIC" id="fig|887901.3.peg.41"/>
<dbReference type="Pfam" id="PF16118">
    <property type="entry name" value="DUF4834"/>
    <property type="match status" value="1"/>
</dbReference>
<evidence type="ECO:0000256" key="1">
    <source>
        <dbReference type="SAM" id="MobiDB-lite"/>
    </source>
</evidence>
<feature type="region of interest" description="Disordered" evidence="1">
    <location>
        <begin position="38"/>
        <end position="73"/>
    </location>
</feature>
<dbReference type="EMBL" id="JDFF01000001">
    <property type="protein sequence ID" value="EWC93687.1"/>
    <property type="molecule type" value="Genomic_DNA"/>
</dbReference>
<dbReference type="AlphaFoldDB" id="Z4WXX5"/>
<protein>
    <recommendedName>
        <fullName evidence="4">DUF4834 family protein</fullName>
    </recommendedName>
</protein>
<gene>
    <name evidence="2" type="ORF">HMPREF0636_0590</name>
</gene>